<name>A0A2W5ZBW4_9BACT</name>
<proteinExistence type="predicted"/>
<protein>
    <recommendedName>
        <fullName evidence="4">DUF3987 domain-containing protein</fullName>
    </recommendedName>
</protein>
<organism evidence="2 3">
    <name type="scientific">Candidatus Aeolococcus gillhamiae</name>
    <dbReference type="NCBI Taxonomy" id="3127015"/>
    <lineage>
        <taxon>Bacteria</taxon>
        <taxon>Bacillati</taxon>
        <taxon>Candidatus Dormiibacterota</taxon>
        <taxon>Candidatus Dormibacteria</taxon>
        <taxon>Candidatus Aeolococcales</taxon>
        <taxon>Candidatus Aeolococcaceae</taxon>
        <taxon>Candidatus Aeolococcus</taxon>
    </lineage>
</organism>
<accession>A0A2W5ZBW4</accession>
<reference evidence="2 3" key="1">
    <citation type="journal article" date="2017" name="Nature">
        <title>Atmospheric trace gases support primary production in Antarctic desert surface soil.</title>
        <authorList>
            <person name="Ji M."/>
            <person name="Greening C."/>
            <person name="Vanwonterghem I."/>
            <person name="Carere C.R."/>
            <person name="Bay S.K."/>
            <person name="Steen J.A."/>
            <person name="Montgomery K."/>
            <person name="Lines T."/>
            <person name="Beardall J."/>
            <person name="van Dorst J."/>
            <person name="Snape I."/>
            <person name="Stott M.B."/>
            <person name="Hugenholtz P."/>
            <person name="Ferrari B.C."/>
        </authorList>
    </citation>
    <scope>NUCLEOTIDE SEQUENCE [LARGE SCALE GENOMIC DNA]</scope>
    <source>
        <strain evidence="2">RRmetagenome_bin12</strain>
    </source>
</reference>
<sequence>MARHVVATYPYHAADRRLLYDVLRFDPKEFMPRHPDPETGAMVTGLAGVEERVPYRLPELLAESGRVIFWVEGEKAADRLVALGLLATTTAGGAKSFAKHAIAYAEHVHGRRVVILPDHDPDGRTYGASVASALAAVDCDVRLVDLPELPPKGDVSDWLDAGHGIAELNRLVASAPTWPVTQAFAPTAPEEKAAVTAHPASEIWHKVIPLDDRYRRAPFPVHALPGWLAEWVQAIAAATQTPADLAAMFGLAVVSAAAGRCIVVELMPEWREPVNLYIVMVAESGERKTAVCAEATAPLTAWEEAEVTKGYPAHQEARARRDIACKRAERAADQASKEDDPVKRAKASDVAVATAQEAANIVLPPLHRLMADDVTPEALTGLLAAHGGRLALLSAEGGFFGMLSGRYSRGVPNLDVVLKAHSSETIRVDRKTRAPEYVERPAITLGLAVQPDVVNATRSVPELRERGFLARCLFSVPSSNVGRRSTEAPSVPTAVKEAYATGVRALAEQCIDHVDAPRRLTLSDAAADLFRGFRKQIEMKLLEPAELGHLRDWGSKLPGAVARIAGLFHVAGGALGDRMEESTVADAIAVGEYLIAHALVAFGLMRADPNLVAARRVLAQLQHKQRRDVTIRELFSELPRPQFPRVDDLSIPLAILEEHGYVRRAAMEERAGPGRKPSPRFEIHPDMSAESAQPGPKGNSAESADAFAQYQKAYAGMPVTVADDVAVYSA</sequence>
<evidence type="ECO:0000313" key="2">
    <source>
        <dbReference type="EMBL" id="PZR80336.1"/>
    </source>
</evidence>
<evidence type="ECO:0000313" key="3">
    <source>
        <dbReference type="Proteomes" id="UP000248724"/>
    </source>
</evidence>
<gene>
    <name evidence="2" type="ORF">DLM65_08485</name>
</gene>
<dbReference type="AlphaFoldDB" id="A0A2W5ZBW4"/>
<dbReference type="EMBL" id="QHBU01000156">
    <property type="protein sequence ID" value="PZR80336.1"/>
    <property type="molecule type" value="Genomic_DNA"/>
</dbReference>
<dbReference type="Pfam" id="PF13148">
    <property type="entry name" value="DUF3987"/>
    <property type="match status" value="1"/>
</dbReference>
<comment type="caution">
    <text evidence="2">The sequence shown here is derived from an EMBL/GenBank/DDBJ whole genome shotgun (WGS) entry which is preliminary data.</text>
</comment>
<evidence type="ECO:0000256" key="1">
    <source>
        <dbReference type="SAM" id="MobiDB-lite"/>
    </source>
</evidence>
<dbReference type="InterPro" id="IPR025048">
    <property type="entry name" value="DUF3987"/>
</dbReference>
<feature type="region of interest" description="Disordered" evidence="1">
    <location>
        <begin position="667"/>
        <end position="704"/>
    </location>
</feature>
<dbReference type="Proteomes" id="UP000248724">
    <property type="component" value="Unassembled WGS sequence"/>
</dbReference>
<dbReference type="Gene3D" id="3.40.1360.10">
    <property type="match status" value="1"/>
</dbReference>
<evidence type="ECO:0008006" key="4">
    <source>
        <dbReference type="Google" id="ProtNLM"/>
    </source>
</evidence>